<sequence length="232" mass="25370">TGKPIIGVNHWLGHIYSNFIEQAPEFPILNLIVSGGHTGLVLMKNHKDITQIGQTLDDSAGEAFDKVASMLGLPYPGGPAVSKLAKKGDSKTFSFPRSMLNQDNFDFSFSGLKTAVLYKIKDIKKLTPKTKADIAASFQQTVIDILIGKTLKVAQKFKVKSVCLSGGVSANFQLRKQFKLKTKKVIPQSSILYPLTLLCTDNAAMIGVAAAFQPKKAWTKYSKIQTNPNLRI</sequence>
<comment type="catalytic activity">
    <reaction evidence="8">
        <text>L-threonylcarbamoyladenylate + adenosine(37) in tRNA = N(6)-L-threonylcarbamoyladenosine(37) in tRNA + AMP + H(+)</text>
        <dbReference type="Rhea" id="RHEA:37059"/>
        <dbReference type="Rhea" id="RHEA-COMP:10162"/>
        <dbReference type="Rhea" id="RHEA-COMP:10163"/>
        <dbReference type="ChEBI" id="CHEBI:15378"/>
        <dbReference type="ChEBI" id="CHEBI:73682"/>
        <dbReference type="ChEBI" id="CHEBI:74411"/>
        <dbReference type="ChEBI" id="CHEBI:74418"/>
        <dbReference type="ChEBI" id="CHEBI:456215"/>
        <dbReference type="EC" id="2.3.1.234"/>
    </reaction>
</comment>
<dbReference type="FunFam" id="3.30.420.40:FF:000040">
    <property type="entry name" value="tRNA N6-adenosine threonylcarbamoyltransferase"/>
    <property type="match status" value="1"/>
</dbReference>
<dbReference type="GO" id="GO:0046872">
    <property type="term" value="F:metal ion binding"/>
    <property type="evidence" value="ECO:0007669"/>
    <property type="project" value="UniProtKB-KW"/>
</dbReference>
<name>X1EPC0_9ZZZZ</name>
<accession>X1EPC0</accession>
<evidence type="ECO:0000256" key="7">
    <source>
        <dbReference type="ARBA" id="ARBA00023315"/>
    </source>
</evidence>
<dbReference type="InterPro" id="IPR000905">
    <property type="entry name" value="Gcp-like_dom"/>
</dbReference>
<keyword evidence="3" id="KW-0808">Transferase</keyword>
<evidence type="ECO:0000256" key="6">
    <source>
        <dbReference type="ARBA" id="ARBA00023004"/>
    </source>
</evidence>
<dbReference type="GO" id="GO:0008033">
    <property type="term" value="P:tRNA processing"/>
    <property type="evidence" value="ECO:0007669"/>
    <property type="project" value="UniProtKB-KW"/>
</dbReference>
<dbReference type="AlphaFoldDB" id="X1EPC0"/>
<proteinExistence type="predicted"/>
<feature type="non-terminal residue" evidence="10">
    <location>
        <position position="1"/>
    </location>
</feature>
<keyword evidence="2" id="KW-0963">Cytoplasm</keyword>
<dbReference type="GO" id="GO:0061711">
    <property type="term" value="F:tRNA N(6)-L-threonylcarbamoyladenine synthase activity"/>
    <property type="evidence" value="ECO:0007669"/>
    <property type="project" value="UniProtKB-EC"/>
</dbReference>
<dbReference type="PANTHER" id="PTHR11735:SF6">
    <property type="entry name" value="TRNA N6-ADENOSINE THREONYLCARBAMOYLTRANSFERASE, MITOCHONDRIAL"/>
    <property type="match status" value="1"/>
</dbReference>
<evidence type="ECO:0000256" key="2">
    <source>
        <dbReference type="ARBA" id="ARBA00022490"/>
    </source>
</evidence>
<dbReference type="SUPFAM" id="SSF53067">
    <property type="entry name" value="Actin-like ATPase domain"/>
    <property type="match status" value="1"/>
</dbReference>
<keyword evidence="6" id="KW-0408">Iron</keyword>
<evidence type="ECO:0000256" key="5">
    <source>
        <dbReference type="ARBA" id="ARBA00022723"/>
    </source>
</evidence>
<dbReference type="Pfam" id="PF00814">
    <property type="entry name" value="TsaD"/>
    <property type="match status" value="1"/>
</dbReference>
<feature type="domain" description="Gcp-like" evidence="9">
    <location>
        <begin position="2"/>
        <end position="207"/>
    </location>
</feature>
<evidence type="ECO:0000259" key="9">
    <source>
        <dbReference type="Pfam" id="PF00814"/>
    </source>
</evidence>
<evidence type="ECO:0000256" key="4">
    <source>
        <dbReference type="ARBA" id="ARBA00022694"/>
    </source>
</evidence>
<keyword evidence="5" id="KW-0479">Metal-binding</keyword>
<dbReference type="Gene3D" id="3.30.420.40">
    <property type="match status" value="1"/>
</dbReference>
<evidence type="ECO:0000256" key="8">
    <source>
        <dbReference type="ARBA" id="ARBA00048117"/>
    </source>
</evidence>
<comment type="caution">
    <text evidence="10">The sequence shown here is derived from an EMBL/GenBank/DDBJ whole genome shotgun (WGS) entry which is preliminary data.</text>
</comment>
<keyword evidence="7" id="KW-0012">Acyltransferase</keyword>
<gene>
    <name evidence="10" type="ORF">S03H2_13135</name>
</gene>
<dbReference type="NCBIfam" id="TIGR00329">
    <property type="entry name" value="gcp_kae1"/>
    <property type="match status" value="1"/>
</dbReference>
<protein>
    <recommendedName>
        <fullName evidence="1">N(6)-L-threonylcarbamoyladenine synthase</fullName>
        <ecNumber evidence="1">2.3.1.234</ecNumber>
    </recommendedName>
</protein>
<dbReference type="InterPro" id="IPR043129">
    <property type="entry name" value="ATPase_NBD"/>
</dbReference>
<evidence type="ECO:0000256" key="3">
    <source>
        <dbReference type="ARBA" id="ARBA00022679"/>
    </source>
</evidence>
<dbReference type="PRINTS" id="PR00789">
    <property type="entry name" value="OSIALOPTASE"/>
</dbReference>
<dbReference type="InterPro" id="IPR017861">
    <property type="entry name" value="KAE1/TsaD"/>
</dbReference>
<dbReference type="EMBL" id="BARU01006669">
    <property type="protein sequence ID" value="GAH35246.1"/>
    <property type="molecule type" value="Genomic_DNA"/>
</dbReference>
<dbReference type="EC" id="2.3.1.234" evidence="1"/>
<reference evidence="10" key="1">
    <citation type="journal article" date="2014" name="Front. Microbiol.">
        <title>High frequency of phylogenetically diverse reductive dehalogenase-homologous genes in deep subseafloor sedimentary metagenomes.</title>
        <authorList>
            <person name="Kawai M."/>
            <person name="Futagami T."/>
            <person name="Toyoda A."/>
            <person name="Takaki Y."/>
            <person name="Nishi S."/>
            <person name="Hori S."/>
            <person name="Arai W."/>
            <person name="Tsubouchi T."/>
            <person name="Morono Y."/>
            <person name="Uchiyama I."/>
            <person name="Ito T."/>
            <person name="Fujiyama A."/>
            <person name="Inagaki F."/>
            <person name="Takami H."/>
        </authorList>
    </citation>
    <scope>NUCLEOTIDE SEQUENCE</scope>
    <source>
        <strain evidence="10">Expedition CK06-06</strain>
    </source>
</reference>
<keyword evidence="4" id="KW-0819">tRNA processing</keyword>
<evidence type="ECO:0000313" key="10">
    <source>
        <dbReference type="EMBL" id="GAH35246.1"/>
    </source>
</evidence>
<organism evidence="10">
    <name type="scientific">marine sediment metagenome</name>
    <dbReference type="NCBI Taxonomy" id="412755"/>
    <lineage>
        <taxon>unclassified sequences</taxon>
        <taxon>metagenomes</taxon>
        <taxon>ecological metagenomes</taxon>
    </lineage>
</organism>
<dbReference type="PANTHER" id="PTHR11735">
    <property type="entry name" value="TRNA N6-ADENOSINE THREONYLCARBAMOYLTRANSFERASE"/>
    <property type="match status" value="1"/>
</dbReference>
<evidence type="ECO:0000256" key="1">
    <source>
        <dbReference type="ARBA" id="ARBA00012156"/>
    </source>
</evidence>